<feature type="transmembrane region" description="Helical" evidence="8">
    <location>
        <begin position="99"/>
        <end position="123"/>
    </location>
</feature>
<evidence type="ECO:0000313" key="11">
    <source>
        <dbReference type="Proteomes" id="UP000228503"/>
    </source>
</evidence>
<feature type="transmembrane region" description="Helical" evidence="8">
    <location>
        <begin position="129"/>
        <end position="149"/>
    </location>
</feature>
<sequence>MIAKKSLLKFGLWAMLIVTLIYTRFVGLDWGLPYPMHPDERNMVNAILGMTCHEGWNIDCLNPHFYAYGQIPLFIGYFFTTIASVWTQSFRINFNETVLSLRFLSAVSSVLTVFVMTKVAVLLSKKTSHNVLIALITFIFSPVFIQFAHFGTTESLLMLFVSILIYFAVLFIQSNISLSRYVLWSGVIFGLAVSTKVSSVFFAAIPILAICITTFNNQERISVVTAFFSLIKIAFLAVIVFVVTSPYNLFDWEAFVHSMNYESSVGIGTYKAFYTRQFEYTMPLTFQFIHVFPYALGIPIFMLSIFGFFSLPWNKTHIMLRLTAIALFIPNAFMYAKWSRFYSPVFPVVILIGCLVIIQLIDMNLRIKIKIVHTVHSIVLSLVVIAVMIYGMAYVSIYRHPDVRFRASQWIYENIPASAHILSETANVVDIPMPNSLIDYSVVNQKNLNPISFDFYEVGNNEILEHDLDDQIKSAEYIFVPSRRIFWNHSCLKSNNTLQNIRYSYEESRCESLEKEYPLQTAYYQDLFSGTLGFKQVAEFQSYPRIELFGQILIEFPDEAAEETWTVFDHPVIRIYQRK</sequence>
<feature type="transmembrane region" description="Helical" evidence="8">
    <location>
        <begin position="7"/>
        <end position="26"/>
    </location>
</feature>
<reference evidence="11" key="1">
    <citation type="submission" date="2017-09" db="EMBL/GenBank/DDBJ databases">
        <title>Depth-based differentiation of microbial function through sediment-hosted aquifers and enrichment of novel symbionts in the deep terrestrial subsurface.</title>
        <authorList>
            <person name="Probst A.J."/>
            <person name="Ladd B."/>
            <person name="Jarett J.K."/>
            <person name="Geller-Mcgrath D.E."/>
            <person name="Sieber C.M.K."/>
            <person name="Emerson J.B."/>
            <person name="Anantharaman K."/>
            <person name="Thomas B.C."/>
            <person name="Malmstrom R."/>
            <person name="Stieglmeier M."/>
            <person name="Klingl A."/>
            <person name="Woyke T."/>
            <person name="Ryan C.M."/>
            <person name="Banfield J.F."/>
        </authorList>
    </citation>
    <scope>NUCLEOTIDE SEQUENCE [LARGE SCALE GENOMIC DNA]</scope>
</reference>
<evidence type="ECO:0000256" key="3">
    <source>
        <dbReference type="ARBA" id="ARBA00022676"/>
    </source>
</evidence>
<dbReference type="EMBL" id="PFOB01000015">
    <property type="protein sequence ID" value="PIZ63738.1"/>
    <property type="molecule type" value="Genomic_DNA"/>
</dbReference>
<feature type="transmembrane region" description="Helical" evidence="8">
    <location>
        <begin position="291"/>
        <end position="311"/>
    </location>
</feature>
<organism evidence="10 11">
    <name type="scientific">Candidatus Roizmanbacteria bacterium CG_4_10_14_0_2_um_filter_39_13</name>
    <dbReference type="NCBI Taxonomy" id="1974825"/>
    <lineage>
        <taxon>Bacteria</taxon>
        <taxon>Candidatus Roizmaniibacteriota</taxon>
    </lineage>
</organism>
<dbReference type="Proteomes" id="UP000228503">
    <property type="component" value="Unassembled WGS sequence"/>
</dbReference>
<comment type="subcellular location">
    <subcellularLocation>
        <location evidence="1">Cell membrane</location>
        <topology evidence="1">Multi-pass membrane protein</topology>
    </subcellularLocation>
</comment>
<evidence type="ECO:0000256" key="5">
    <source>
        <dbReference type="ARBA" id="ARBA00022692"/>
    </source>
</evidence>
<evidence type="ECO:0000259" key="9">
    <source>
        <dbReference type="Pfam" id="PF13231"/>
    </source>
</evidence>
<feature type="transmembrane region" description="Helical" evidence="8">
    <location>
        <begin position="156"/>
        <end position="176"/>
    </location>
</feature>
<keyword evidence="7 8" id="KW-0472">Membrane</keyword>
<evidence type="ECO:0000256" key="4">
    <source>
        <dbReference type="ARBA" id="ARBA00022679"/>
    </source>
</evidence>
<dbReference type="GO" id="GO:0009103">
    <property type="term" value="P:lipopolysaccharide biosynthetic process"/>
    <property type="evidence" value="ECO:0007669"/>
    <property type="project" value="UniProtKB-ARBA"/>
</dbReference>
<proteinExistence type="predicted"/>
<name>A0A2M7U0Z5_9BACT</name>
<keyword evidence="6 8" id="KW-1133">Transmembrane helix</keyword>
<evidence type="ECO:0000256" key="8">
    <source>
        <dbReference type="SAM" id="Phobius"/>
    </source>
</evidence>
<accession>A0A2M7U0Z5</accession>
<feature type="domain" description="Glycosyltransferase RgtA/B/C/D-like" evidence="9">
    <location>
        <begin position="94"/>
        <end position="241"/>
    </location>
</feature>
<keyword evidence="2" id="KW-1003">Cell membrane</keyword>
<dbReference type="GO" id="GO:0016763">
    <property type="term" value="F:pentosyltransferase activity"/>
    <property type="evidence" value="ECO:0007669"/>
    <property type="project" value="TreeGrafter"/>
</dbReference>
<feature type="transmembrane region" description="Helical" evidence="8">
    <location>
        <begin position="341"/>
        <end position="361"/>
    </location>
</feature>
<comment type="caution">
    <text evidence="10">The sequence shown here is derived from an EMBL/GenBank/DDBJ whole genome shotgun (WGS) entry which is preliminary data.</text>
</comment>
<dbReference type="GO" id="GO:0005886">
    <property type="term" value="C:plasma membrane"/>
    <property type="evidence" value="ECO:0007669"/>
    <property type="project" value="UniProtKB-SubCell"/>
</dbReference>
<protein>
    <recommendedName>
        <fullName evidence="9">Glycosyltransferase RgtA/B/C/D-like domain-containing protein</fullName>
    </recommendedName>
</protein>
<feature type="transmembrane region" description="Helical" evidence="8">
    <location>
        <begin position="221"/>
        <end position="243"/>
    </location>
</feature>
<evidence type="ECO:0000256" key="7">
    <source>
        <dbReference type="ARBA" id="ARBA00023136"/>
    </source>
</evidence>
<keyword evidence="5 8" id="KW-0812">Transmembrane</keyword>
<evidence type="ECO:0000256" key="2">
    <source>
        <dbReference type="ARBA" id="ARBA00022475"/>
    </source>
</evidence>
<feature type="transmembrane region" description="Helical" evidence="8">
    <location>
        <begin position="65"/>
        <end position="87"/>
    </location>
</feature>
<dbReference type="Pfam" id="PF13231">
    <property type="entry name" value="PMT_2"/>
    <property type="match status" value="1"/>
</dbReference>
<dbReference type="InterPro" id="IPR050297">
    <property type="entry name" value="LipidA_mod_glycosyltrf_83"/>
</dbReference>
<feature type="transmembrane region" description="Helical" evidence="8">
    <location>
        <begin position="373"/>
        <end position="397"/>
    </location>
</feature>
<dbReference type="AlphaFoldDB" id="A0A2M7U0Z5"/>
<keyword evidence="3" id="KW-0328">Glycosyltransferase</keyword>
<evidence type="ECO:0000256" key="6">
    <source>
        <dbReference type="ARBA" id="ARBA00022989"/>
    </source>
</evidence>
<dbReference type="PANTHER" id="PTHR33908">
    <property type="entry name" value="MANNOSYLTRANSFERASE YKCB-RELATED"/>
    <property type="match status" value="1"/>
</dbReference>
<dbReference type="InterPro" id="IPR038731">
    <property type="entry name" value="RgtA/B/C-like"/>
</dbReference>
<evidence type="ECO:0000256" key="1">
    <source>
        <dbReference type="ARBA" id="ARBA00004651"/>
    </source>
</evidence>
<gene>
    <name evidence="10" type="ORF">COY16_01120</name>
</gene>
<feature type="transmembrane region" description="Helical" evidence="8">
    <location>
        <begin position="182"/>
        <end position="209"/>
    </location>
</feature>
<dbReference type="PANTHER" id="PTHR33908:SF11">
    <property type="entry name" value="MEMBRANE PROTEIN"/>
    <property type="match status" value="1"/>
</dbReference>
<evidence type="ECO:0000313" key="10">
    <source>
        <dbReference type="EMBL" id="PIZ63738.1"/>
    </source>
</evidence>
<keyword evidence="4" id="KW-0808">Transferase</keyword>